<feature type="chain" id="PRO_5035441352" evidence="1">
    <location>
        <begin position="20"/>
        <end position="423"/>
    </location>
</feature>
<dbReference type="Gene3D" id="3.60.21.10">
    <property type="match status" value="1"/>
</dbReference>
<dbReference type="SUPFAM" id="SSF56300">
    <property type="entry name" value="Metallo-dependent phosphatases"/>
    <property type="match status" value="1"/>
</dbReference>
<evidence type="ECO:0000313" key="3">
    <source>
        <dbReference type="EMBL" id="KAH7316692.1"/>
    </source>
</evidence>
<keyword evidence="1" id="KW-0732">Signal</keyword>
<gene>
    <name evidence="3" type="ORF">B0I35DRAFT_409863</name>
</gene>
<keyword evidence="4" id="KW-1185">Reference proteome</keyword>
<evidence type="ECO:0000259" key="2">
    <source>
        <dbReference type="Pfam" id="PF00149"/>
    </source>
</evidence>
<dbReference type="CDD" id="cd07383">
    <property type="entry name" value="MPP_Dcr2"/>
    <property type="match status" value="1"/>
</dbReference>
<feature type="domain" description="Calcineurin-like phosphoesterase" evidence="2">
    <location>
        <begin position="43"/>
        <end position="314"/>
    </location>
</feature>
<evidence type="ECO:0000313" key="4">
    <source>
        <dbReference type="Proteomes" id="UP000813444"/>
    </source>
</evidence>
<evidence type="ECO:0000256" key="1">
    <source>
        <dbReference type="SAM" id="SignalP"/>
    </source>
</evidence>
<proteinExistence type="predicted"/>
<sequence length="423" mass="46252">MVKLLLLLLVLVGLSRQDASPRLSRFNGSLDTVLKMKDDGSFQIAIFSDLHFGENAWDSWGPQQDINTVKVIEKVLDSDRPDLVVFNGDLITGENAFEHNATDVLDQMLAPVVSRTLPFASTYGNHDSQYVLSGEAILAHESRHAGSMTQSMISGRDAGVSNYYHLVYPSDCVDPAKCKPELILWFFDSRGGFYPNEKNPDGSDVGRPNWVDVSVVNWFQQTNAKLMTTHGSIIPSLAFVHIPAKASRALQILGIHPNYQPGINDDTVSGHQAAGWCPDGQTDAGCSYGGQDTAFMKAITTTAGLMALFSGHHHGATWCYKWSGTAPGMVVAGNGINLCFGQHSGYGGYGTWVRGAREVVVTREMLKNLEIDTYIRLETGGVVGSVSLNSSYNNDWYPATPNDHTYCPTCNYTIITPKPDIRH</sequence>
<dbReference type="PANTHER" id="PTHR32440">
    <property type="entry name" value="PHOSPHATASE DCR2-RELATED-RELATED"/>
    <property type="match status" value="1"/>
</dbReference>
<dbReference type="PANTHER" id="PTHR32440:SF11">
    <property type="entry name" value="METALLOPHOSPHOESTERASE DOMAIN-CONTAINING PROTEIN"/>
    <property type="match status" value="1"/>
</dbReference>
<accession>A0A8K0SQV9</accession>
<feature type="signal peptide" evidence="1">
    <location>
        <begin position="1"/>
        <end position="19"/>
    </location>
</feature>
<organism evidence="3 4">
    <name type="scientific">Stachybotrys elegans</name>
    <dbReference type="NCBI Taxonomy" id="80388"/>
    <lineage>
        <taxon>Eukaryota</taxon>
        <taxon>Fungi</taxon>
        <taxon>Dikarya</taxon>
        <taxon>Ascomycota</taxon>
        <taxon>Pezizomycotina</taxon>
        <taxon>Sordariomycetes</taxon>
        <taxon>Hypocreomycetidae</taxon>
        <taxon>Hypocreales</taxon>
        <taxon>Stachybotryaceae</taxon>
        <taxon>Stachybotrys</taxon>
    </lineage>
</organism>
<protein>
    <submittedName>
        <fullName evidence="3">Metallo-dependent phosphatase-like protein</fullName>
    </submittedName>
</protein>
<name>A0A8K0SQV9_9HYPO</name>
<dbReference type="OrthoDB" id="783096at2759"/>
<dbReference type="Proteomes" id="UP000813444">
    <property type="component" value="Unassembled WGS sequence"/>
</dbReference>
<dbReference type="GO" id="GO:0005737">
    <property type="term" value="C:cytoplasm"/>
    <property type="evidence" value="ECO:0007669"/>
    <property type="project" value="TreeGrafter"/>
</dbReference>
<dbReference type="InterPro" id="IPR029052">
    <property type="entry name" value="Metallo-depent_PP-like"/>
</dbReference>
<dbReference type="Pfam" id="PF00149">
    <property type="entry name" value="Metallophos"/>
    <property type="match status" value="1"/>
</dbReference>
<reference evidence="3" key="1">
    <citation type="journal article" date="2021" name="Nat. Commun.">
        <title>Genetic determinants of endophytism in the Arabidopsis root mycobiome.</title>
        <authorList>
            <person name="Mesny F."/>
            <person name="Miyauchi S."/>
            <person name="Thiergart T."/>
            <person name="Pickel B."/>
            <person name="Atanasova L."/>
            <person name="Karlsson M."/>
            <person name="Huettel B."/>
            <person name="Barry K.W."/>
            <person name="Haridas S."/>
            <person name="Chen C."/>
            <person name="Bauer D."/>
            <person name="Andreopoulos W."/>
            <person name="Pangilinan J."/>
            <person name="LaButti K."/>
            <person name="Riley R."/>
            <person name="Lipzen A."/>
            <person name="Clum A."/>
            <person name="Drula E."/>
            <person name="Henrissat B."/>
            <person name="Kohler A."/>
            <person name="Grigoriev I.V."/>
            <person name="Martin F.M."/>
            <person name="Hacquard S."/>
        </authorList>
    </citation>
    <scope>NUCLEOTIDE SEQUENCE</scope>
    <source>
        <strain evidence="3">MPI-CAGE-CH-0235</strain>
    </source>
</reference>
<dbReference type="AlphaFoldDB" id="A0A8K0SQV9"/>
<dbReference type="EMBL" id="JAGPNK010000008">
    <property type="protein sequence ID" value="KAH7316692.1"/>
    <property type="molecule type" value="Genomic_DNA"/>
</dbReference>
<comment type="caution">
    <text evidence="3">The sequence shown here is derived from an EMBL/GenBank/DDBJ whole genome shotgun (WGS) entry which is preliminary data.</text>
</comment>
<dbReference type="GO" id="GO:0016788">
    <property type="term" value="F:hydrolase activity, acting on ester bonds"/>
    <property type="evidence" value="ECO:0007669"/>
    <property type="project" value="TreeGrafter"/>
</dbReference>
<dbReference type="InterPro" id="IPR004843">
    <property type="entry name" value="Calcineurin-like_PHP"/>
</dbReference>